<feature type="DNA-binding region" description="H-T-H motif" evidence="2">
    <location>
        <begin position="30"/>
        <end position="49"/>
    </location>
</feature>
<evidence type="ECO:0000313" key="5">
    <source>
        <dbReference type="Proteomes" id="UP000586918"/>
    </source>
</evidence>
<dbReference type="GO" id="GO:0003677">
    <property type="term" value="F:DNA binding"/>
    <property type="evidence" value="ECO:0007669"/>
    <property type="project" value="UniProtKB-UniRule"/>
</dbReference>
<gene>
    <name evidence="4" type="ORF">HF519_03635</name>
</gene>
<dbReference type="InterPro" id="IPR041583">
    <property type="entry name" value="TetR_C_31"/>
</dbReference>
<dbReference type="AlphaFoldDB" id="A0A848DDL6"/>
<dbReference type="EMBL" id="JAAXKZ010000007">
    <property type="protein sequence ID" value="NMH90686.1"/>
    <property type="molecule type" value="Genomic_DNA"/>
</dbReference>
<feature type="domain" description="HTH tetR-type" evidence="3">
    <location>
        <begin position="7"/>
        <end position="67"/>
    </location>
</feature>
<keyword evidence="1 2" id="KW-0238">DNA-binding</keyword>
<evidence type="ECO:0000256" key="1">
    <source>
        <dbReference type="ARBA" id="ARBA00023125"/>
    </source>
</evidence>
<evidence type="ECO:0000256" key="2">
    <source>
        <dbReference type="PROSITE-ProRule" id="PRU00335"/>
    </source>
</evidence>
<reference evidence="4 5" key="1">
    <citation type="submission" date="2020-04" db="EMBL/GenBank/DDBJ databases">
        <authorList>
            <person name="Klaysubun C."/>
            <person name="Duangmal K."/>
            <person name="Lipun K."/>
        </authorList>
    </citation>
    <scope>NUCLEOTIDE SEQUENCE [LARGE SCALE GENOMIC DNA]</scope>
    <source>
        <strain evidence="4 5">DSM 45300</strain>
    </source>
</reference>
<dbReference type="Proteomes" id="UP000586918">
    <property type="component" value="Unassembled WGS sequence"/>
</dbReference>
<dbReference type="Pfam" id="PF00440">
    <property type="entry name" value="TetR_N"/>
    <property type="match status" value="1"/>
</dbReference>
<sequence>MGTVKGERRRQALAVAAADLLRSGGFDAVRHRAVAERAGLPLASTTYYFASLDDLVTAAVEITGREELAEGRAQLDRLSGRPEDSSALVELVLDQLLGPESRDGGLDAVLLRYERLVGAGRRPYLAPLMRELRGELDTLLTEVLGRAGRTPDPAELRRLVSLVDGTVISALIEADPDPRAAARAELLRSL</sequence>
<dbReference type="PROSITE" id="PS50977">
    <property type="entry name" value="HTH_TETR_2"/>
    <property type="match status" value="1"/>
</dbReference>
<protein>
    <submittedName>
        <fullName evidence="4">TetR family transcriptional regulator</fullName>
    </submittedName>
</protein>
<keyword evidence="5" id="KW-1185">Reference proteome</keyword>
<name>A0A848DDL6_9PSEU</name>
<comment type="caution">
    <text evidence="4">The sequence shown here is derived from an EMBL/GenBank/DDBJ whole genome shotgun (WGS) entry which is preliminary data.</text>
</comment>
<dbReference type="InterPro" id="IPR009057">
    <property type="entry name" value="Homeodomain-like_sf"/>
</dbReference>
<proteinExistence type="predicted"/>
<dbReference type="RefSeq" id="WP_169410177.1">
    <property type="nucleotide sequence ID" value="NZ_JAAXKZ010000007.1"/>
</dbReference>
<accession>A0A848DDL6</accession>
<evidence type="ECO:0000313" key="4">
    <source>
        <dbReference type="EMBL" id="NMH90686.1"/>
    </source>
</evidence>
<dbReference type="Gene3D" id="1.10.357.10">
    <property type="entry name" value="Tetracycline Repressor, domain 2"/>
    <property type="match status" value="1"/>
</dbReference>
<dbReference type="Pfam" id="PF17940">
    <property type="entry name" value="TetR_C_31"/>
    <property type="match status" value="1"/>
</dbReference>
<evidence type="ECO:0000259" key="3">
    <source>
        <dbReference type="PROSITE" id="PS50977"/>
    </source>
</evidence>
<organism evidence="4 5">
    <name type="scientific">Pseudonocardia bannensis</name>
    <dbReference type="NCBI Taxonomy" id="630973"/>
    <lineage>
        <taxon>Bacteria</taxon>
        <taxon>Bacillati</taxon>
        <taxon>Actinomycetota</taxon>
        <taxon>Actinomycetes</taxon>
        <taxon>Pseudonocardiales</taxon>
        <taxon>Pseudonocardiaceae</taxon>
        <taxon>Pseudonocardia</taxon>
    </lineage>
</organism>
<dbReference type="SUPFAM" id="SSF46689">
    <property type="entry name" value="Homeodomain-like"/>
    <property type="match status" value="1"/>
</dbReference>
<dbReference type="InterPro" id="IPR001647">
    <property type="entry name" value="HTH_TetR"/>
</dbReference>